<dbReference type="EMBL" id="JABANM010032537">
    <property type="protein sequence ID" value="KAF4702758.1"/>
    <property type="molecule type" value="Genomic_DNA"/>
</dbReference>
<proteinExistence type="inferred from homology"/>
<evidence type="ECO:0000256" key="1">
    <source>
        <dbReference type="ARBA" id="ARBA00005664"/>
    </source>
</evidence>
<comment type="caution">
    <text evidence="8">The sequence shown here is derived from an EMBL/GenBank/DDBJ whole genome shotgun (WGS) entry which is preliminary data.</text>
</comment>
<gene>
    <name evidence="8" type="ORF">FOZ62_007183</name>
</gene>
<feature type="transmembrane region" description="Helical" evidence="5">
    <location>
        <begin position="453"/>
        <end position="474"/>
    </location>
</feature>
<dbReference type="PANTHER" id="PTHR31306:SF11">
    <property type="entry name" value="NUCLEOTIDE-DIPHOSPHO-SUGAR TRANSFERASE DOMAIN-CONTAINING PROTEIN"/>
    <property type="match status" value="1"/>
</dbReference>
<dbReference type="GO" id="GO:0000139">
    <property type="term" value="C:Golgi membrane"/>
    <property type="evidence" value="ECO:0007669"/>
    <property type="project" value="TreeGrafter"/>
</dbReference>
<feature type="signal peptide" evidence="6">
    <location>
        <begin position="1"/>
        <end position="20"/>
    </location>
</feature>
<sequence>MLVLSSRLLLNALLTATVSASAVCPVNVTSGHSDACNRPTSSYGRIRFNGSHYVLSDDVFYGQAMLKIPAEDIVSKVDDDKIREKLIGGLSDDEAHLVETCFALVSARQGTCATKRICRWVETLNAAERIFALSLTDVQRKAIAGTSVEGVSEEMAQRTLVTDRIGRVRAGWRDHAEWAVSVLMKYSRVHPDPSLRETELPKMLLLADPIVDAVPLHTSPRKGVTLQREIVQENGRLEDVVALVARQDMREGEEVFIWAGHFSNSELLMRYGFRLKDNPVGVGGGGNQSSLVPSNWNDFPESPVRKQYSKFNCTSESQFVIRISGRGKPDKDFIRCFRVGWFMTSGWFSPKLVHMRNHLERWPPPEDLTLPNALILRVDDGVSDLTAVVDTEVLTSHCTRVRERLRDNMDSLTAEYFRGSVDETDKKLWALRIEETKTAKNCLKLNFPIFMKWLFRIVPLAMISCVVLLAVVNLSRIRLQRGYGENTLGSMREEIAALRRSIEALEEVLLKDAPLDGLPATSLHNMSVQTVSATTVVDLEKTREPPKTVSAVLPSLRRRDHPSTPQVEKLYRDDGRCGSQYPLPDGRPAQCNPWEFPCCATSGWCGETEFHCDCPGCRNYAVADCVTRTHCGKDTSCEPIVVEPAGNAERIIVIASAWIGPQKRFTDAKRNHVRYALKHGYGYFAVECNWSDRGFPHWSKLLIARHLLEGHGLSRAPEYLFWMDADSLFMNASIRIEDHLVTPNPSKDFIFSGEREMVINTGHFLLRKSQWSLDFLKEVYRMYPSPGFVEQGSVIAYLAGATSKDPLEVQKAKFNRLMVSSVSAADAEKAQSLFPERIRSHVQVMAMKTMNSYLNIYTKGDWILHFSGVSDKRSATAKYAPEASWTAADEAPANLDEIIHRVD</sequence>
<evidence type="ECO:0000313" key="8">
    <source>
        <dbReference type="EMBL" id="KAF4702758.1"/>
    </source>
</evidence>
<keyword evidence="5" id="KW-1133">Transmembrane helix</keyword>
<dbReference type="Proteomes" id="UP000574390">
    <property type="component" value="Unassembled WGS sequence"/>
</dbReference>
<dbReference type="PANTHER" id="PTHR31306">
    <property type="entry name" value="ALPHA-1,6-MANNOSYLTRANSFERASE MNN11-RELATED"/>
    <property type="match status" value="1"/>
</dbReference>
<dbReference type="Gene3D" id="3.90.1410.10">
    <property type="entry name" value="set domain protein methyltransferase, domain 1"/>
    <property type="match status" value="1"/>
</dbReference>
<dbReference type="InterPro" id="IPR008630">
    <property type="entry name" value="Glyco_trans_34"/>
</dbReference>
<keyword evidence="5" id="KW-0812">Transmembrane</keyword>
<evidence type="ECO:0000313" key="9">
    <source>
        <dbReference type="Proteomes" id="UP000574390"/>
    </source>
</evidence>
<evidence type="ECO:0000256" key="2">
    <source>
        <dbReference type="ARBA" id="ARBA00022676"/>
    </source>
</evidence>
<dbReference type="InterPro" id="IPR029044">
    <property type="entry name" value="Nucleotide-diphossugar_trans"/>
</dbReference>
<dbReference type="AlphaFoldDB" id="A0A7J6Q361"/>
<feature type="chain" id="PRO_5029580579" description="Chitin-binding type-1 domain-containing protein" evidence="6">
    <location>
        <begin position="21"/>
        <end position="903"/>
    </location>
</feature>
<keyword evidence="5" id="KW-0472">Membrane</keyword>
<comment type="similarity">
    <text evidence="1">Belongs to the glycosyltransferase 34 family.</text>
</comment>
<dbReference type="GO" id="GO:0008061">
    <property type="term" value="F:chitin binding"/>
    <property type="evidence" value="ECO:0007669"/>
    <property type="project" value="UniProtKB-UniRule"/>
</dbReference>
<evidence type="ECO:0000256" key="4">
    <source>
        <dbReference type="PROSITE-ProRule" id="PRU00261"/>
    </source>
</evidence>
<keyword evidence="2" id="KW-0328">Glycosyltransferase</keyword>
<dbReference type="InterPro" id="IPR046341">
    <property type="entry name" value="SET_dom_sf"/>
</dbReference>
<evidence type="ECO:0000256" key="6">
    <source>
        <dbReference type="SAM" id="SignalP"/>
    </source>
</evidence>
<accession>A0A7J6Q361</accession>
<evidence type="ECO:0000259" key="7">
    <source>
        <dbReference type="PROSITE" id="PS50941"/>
    </source>
</evidence>
<feature type="domain" description="Chitin-binding type-1" evidence="7">
    <location>
        <begin position="574"/>
        <end position="627"/>
    </location>
</feature>
<feature type="disulfide bond" evidence="4">
    <location>
        <begin position="598"/>
        <end position="612"/>
    </location>
</feature>
<evidence type="ECO:0000256" key="5">
    <source>
        <dbReference type="SAM" id="Phobius"/>
    </source>
</evidence>
<keyword evidence="4" id="KW-0147">Chitin-binding</keyword>
<dbReference type="Gene3D" id="3.90.550.10">
    <property type="entry name" value="Spore Coat Polysaccharide Biosynthesis Protein SpsA, Chain A"/>
    <property type="match status" value="1"/>
</dbReference>
<keyword evidence="6" id="KW-0732">Signal</keyword>
<protein>
    <recommendedName>
        <fullName evidence="7">Chitin-binding type-1 domain-containing protein</fullName>
    </recommendedName>
</protein>
<dbReference type="Pfam" id="PF05637">
    <property type="entry name" value="Glyco_transf_34"/>
    <property type="match status" value="1"/>
</dbReference>
<evidence type="ECO:0000256" key="3">
    <source>
        <dbReference type="ARBA" id="ARBA00022679"/>
    </source>
</evidence>
<dbReference type="SUPFAM" id="SSF82199">
    <property type="entry name" value="SET domain"/>
    <property type="match status" value="1"/>
</dbReference>
<comment type="caution">
    <text evidence="4">Lacks conserved residue(s) required for the propagation of feature annotation.</text>
</comment>
<reference evidence="8 9" key="1">
    <citation type="submission" date="2020-04" db="EMBL/GenBank/DDBJ databases">
        <title>Perkinsus olseni comparative genomics.</title>
        <authorList>
            <person name="Bogema D.R."/>
        </authorList>
    </citation>
    <scope>NUCLEOTIDE SEQUENCE [LARGE SCALE GENOMIC DNA]</scope>
    <source>
        <strain evidence="8">ATCC PRA-205</strain>
    </source>
</reference>
<dbReference type="PROSITE" id="PS50941">
    <property type="entry name" value="CHIT_BIND_I_2"/>
    <property type="match status" value="1"/>
</dbReference>
<dbReference type="GO" id="GO:0006487">
    <property type="term" value="P:protein N-linked glycosylation"/>
    <property type="evidence" value="ECO:0007669"/>
    <property type="project" value="TreeGrafter"/>
</dbReference>
<dbReference type="CDD" id="cd10909">
    <property type="entry name" value="ChtBD1_GH18_2"/>
    <property type="match status" value="1"/>
</dbReference>
<organism evidence="8 9">
    <name type="scientific">Perkinsus olseni</name>
    <name type="common">Perkinsus atlanticus</name>
    <dbReference type="NCBI Taxonomy" id="32597"/>
    <lineage>
        <taxon>Eukaryota</taxon>
        <taxon>Sar</taxon>
        <taxon>Alveolata</taxon>
        <taxon>Perkinsozoa</taxon>
        <taxon>Perkinsea</taxon>
        <taxon>Perkinsida</taxon>
        <taxon>Perkinsidae</taxon>
        <taxon>Perkinsus</taxon>
    </lineage>
</organism>
<name>A0A7J6Q361_PEROL</name>
<keyword evidence="3" id="KW-0808">Transferase</keyword>
<dbReference type="InterPro" id="IPR001002">
    <property type="entry name" value="Chitin-bd_1"/>
</dbReference>
<keyword evidence="4" id="KW-1015">Disulfide bond</keyword>
<dbReference type="GO" id="GO:0016757">
    <property type="term" value="F:glycosyltransferase activity"/>
    <property type="evidence" value="ECO:0007669"/>
    <property type="project" value="UniProtKB-KW"/>
</dbReference>